<evidence type="ECO:0000313" key="2">
    <source>
        <dbReference type="EnsemblProtists" id="Phyra85754"/>
    </source>
</evidence>
<dbReference type="eggNOG" id="ENOG502R7NR">
    <property type="taxonomic scope" value="Eukaryota"/>
</dbReference>
<sequence length="180" mass="20374">MDLLNAIQDEVLKQKEEEAHNMFSCVADLREFITTAYPAPDVTVTLKLCCLSAERLMSNRGTRVTAIDATQKTEFEPTANALADLKLLKRKQFIAHVTVWDAKPKKGSYGKGNLEFHPGSVYTFRNADGVGFYADIAKVSVHYERDVSDKVFEAEPPLKKRKTTREVPKKKRKSSCKHLR</sequence>
<reference evidence="3" key="1">
    <citation type="journal article" date="2006" name="Science">
        <title>Phytophthora genome sequences uncover evolutionary origins and mechanisms of pathogenesis.</title>
        <authorList>
            <person name="Tyler B.M."/>
            <person name="Tripathy S."/>
            <person name="Zhang X."/>
            <person name="Dehal P."/>
            <person name="Jiang R.H."/>
            <person name="Aerts A."/>
            <person name="Arredondo F.D."/>
            <person name="Baxter L."/>
            <person name="Bensasson D."/>
            <person name="Beynon J.L."/>
            <person name="Chapman J."/>
            <person name="Damasceno C.M."/>
            <person name="Dorrance A.E."/>
            <person name="Dou D."/>
            <person name="Dickerman A.W."/>
            <person name="Dubchak I.L."/>
            <person name="Garbelotto M."/>
            <person name="Gijzen M."/>
            <person name="Gordon S.G."/>
            <person name="Govers F."/>
            <person name="Grunwald N.J."/>
            <person name="Huang W."/>
            <person name="Ivors K.L."/>
            <person name="Jones R.W."/>
            <person name="Kamoun S."/>
            <person name="Krampis K."/>
            <person name="Lamour K.H."/>
            <person name="Lee M.K."/>
            <person name="McDonald W.H."/>
            <person name="Medina M."/>
            <person name="Meijer H.J."/>
            <person name="Nordberg E.K."/>
            <person name="Maclean D.J."/>
            <person name="Ospina-Giraldo M.D."/>
            <person name="Morris P.F."/>
            <person name="Phuntumart V."/>
            <person name="Putnam N.H."/>
            <person name="Rash S."/>
            <person name="Rose J.K."/>
            <person name="Sakihama Y."/>
            <person name="Salamov A.A."/>
            <person name="Savidor A."/>
            <person name="Scheuring C.F."/>
            <person name="Smith B.M."/>
            <person name="Sobral B.W."/>
            <person name="Terry A."/>
            <person name="Torto-Alalibo T.A."/>
            <person name="Win J."/>
            <person name="Xu Z."/>
            <person name="Zhang H."/>
            <person name="Grigoriev I.V."/>
            <person name="Rokhsar D.S."/>
            <person name="Boore J.L."/>
        </authorList>
    </citation>
    <scope>NUCLEOTIDE SEQUENCE [LARGE SCALE GENOMIC DNA]</scope>
    <source>
        <strain evidence="3">Pr102</strain>
    </source>
</reference>
<evidence type="ECO:0000313" key="3">
    <source>
        <dbReference type="Proteomes" id="UP000005238"/>
    </source>
</evidence>
<proteinExistence type="predicted"/>
<dbReference type="EMBL" id="DS566294">
    <property type="status" value="NOT_ANNOTATED_CDS"/>
    <property type="molecule type" value="Genomic_DNA"/>
</dbReference>
<dbReference type="AlphaFoldDB" id="H3H567"/>
<dbReference type="InParanoid" id="H3H567"/>
<feature type="region of interest" description="Disordered" evidence="1">
    <location>
        <begin position="155"/>
        <end position="180"/>
    </location>
</feature>
<evidence type="ECO:0000256" key="1">
    <source>
        <dbReference type="SAM" id="MobiDB-lite"/>
    </source>
</evidence>
<reference evidence="2" key="2">
    <citation type="submission" date="2015-06" db="UniProtKB">
        <authorList>
            <consortium name="EnsemblProtists"/>
        </authorList>
    </citation>
    <scope>IDENTIFICATION</scope>
    <source>
        <strain evidence="2">Pr102</strain>
    </source>
</reference>
<dbReference type="HOGENOM" id="CLU_113524_0_0_1"/>
<dbReference type="EnsemblProtists" id="Phyra85754">
    <property type="protein sequence ID" value="Phyra85754"/>
    <property type="gene ID" value="Phyra85754"/>
</dbReference>
<feature type="compositionally biased region" description="Basic residues" evidence="1">
    <location>
        <begin position="159"/>
        <end position="180"/>
    </location>
</feature>
<dbReference type="Proteomes" id="UP000005238">
    <property type="component" value="Unassembled WGS sequence"/>
</dbReference>
<accession>H3H567</accession>
<organism evidence="2 3">
    <name type="scientific">Phytophthora ramorum</name>
    <name type="common">Sudden oak death agent</name>
    <dbReference type="NCBI Taxonomy" id="164328"/>
    <lineage>
        <taxon>Eukaryota</taxon>
        <taxon>Sar</taxon>
        <taxon>Stramenopiles</taxon>
        <taxon>Oomycota</taxon>
        <taxon>Peronosporomycetes</taxon>
        <taxon>Peronosporales</taxon>
        <taxon>Peronosporaceae</taxon>
        <taxon>Phytophthora</taxon>
    </lineage>
</organism>
<protein>
    <submittedName>
        <fullName evidence="2">Uncharacterized protein</fullName>
    </submittedName>
</protein>
<keyword evidence="3" id="KW-1185">Reference proteome</keyword>
<name>H3H567_PHYRM</name>
<dbReference type="OMA" id="SVHYERD"/>